<dbReference type="InterPro" id="IPR018484">
    <property type="entry name" value="FGGY_N"/>
</dbReference>
<dbReference type="SUPFAM" id="SSF53067">
    <property type="entry name" value="Actin-like ATPase domain"/>
    <property type="match status" value="2"/>
</dbReference>
<reference evidence="6 7" key="1">
    <citation type="submission" date="2018-01" db="EMBL/GenBank/DDBJ databases">
        <title>The whole genome sequencing and assembly of Fervidobacterium changbaicum CBS-1 strain.</title>
        <authorList>
            <person name="Kim J.-Y."/>
            <person name="Park M.-K."/>
            <person name="Yi H."/>
            <person name="Bahn Y.-S."/>
            <person name="Kim J.F."/>
            <person name="Lee D.-W."/>
        </authorList>
    </citation>
    <scope>NUCLEOTIDE SEQUENCE [LARGE SCALE GENOMIC DNA]</scope>
    <source>
        <strain evidence="6 7">CBS-1</strain>
    </source>
</reference>
<keyword evidence="2" id="KW-0808">Transferase</keyword>
<protein>
    <recommendedName>
        <fullName evidence="8">Gluconokinase</fullName>
    </recommendedName>
</protein>
<dbReference type="PANTHER" id="PTHR43095:SF2">
    <property type="entry name" value="GLUCONOKINASE"/>
    <property type="match status" value="1"/>
</dbReference>
<sequence length="516" mass="58296">MKRYYIGVDVGTSSTKAVVFDEEALEVRYKAVENYAYSFDEKIGITIRPKDIEAALERCLRDAANFLRELSSDRKEIYLVVDTMLHSLLFLDSDMKPVANIIPWTNDLGTTEAIKILKNESVATLLHSRTGCPVAPTYPFYKLIWFSKNEQDFLKQVTKIASVKDYIIHLLTDSHFVDKSIASGSGCYDIRADRWADDLLRDFAKVDSSKFPSAVSGNTVLKPSKFLTSLFDEKNFDLRVIVGTSDGAASSMGTTFGDSSLITISMGTSAAIRRITSKIPDVEDMPGFGPWCYIFDDNNYIVGSATNNCGNVLNWWKDNYLKSSDYTPYEQTLNRILNDEARIQKPNNYRVLFKPTVFGMRSIRWIPYQKGEFYNLSPHTSVDDLTAAVIEGLVFKFRRAVNVVEEVTRKLLGDVTGFVASGGLLEIPGFGNLLSTVLNRGIFYRSNRYDAVLGTVLFALRLVNKAQFEKFVNTNKETKIISPTLKFVGFYEGLYQAWTEKIEESEKRILDEILKS</sequence>
<feature type="domain" description="Carbohydrate kinase FGGY C-terminal" evidence="5">
    <location>
        <begin position="264"/>
        <end position="460"/>
    </location>
</feature>
<dbReference type="RefSeq" id="WP_090223353.1">
    <property type="nucleotide sequence ID" value="NZ_CP026721.1"/>
</dbReference>
<evidence type="ECO:0008006" key="8">
    <source>
        <dbReference type="Google" id="ProtNLM"/>
    </source>
</evidence>
<dbReference type="Pfam" id="PF02782">
    <property type="entry name" value="FGGY_C"/>
    <property type="match status" value="1"/>
</dbReference>
<evidence type="ECO:0000256" key="1">
    <source>
        <dbReference type="ARBA" id="ARBA00009156"/>
    </source>
</evidence>
<accession>A0ABX5QTS3</accession>
<dbReference type="PANTHER" id="PTHR43095">
    <property type="entry name" value="SUGAR KINASE"/>
    <property type="match status" value="1"/>
</dbReference>
<evidence type="ECO:0000259" key="5">
    <source>
        <dbReference type="Pfam" id="PF02782"/>
    </source>
</evidence>
<dbReference type="CDD" id="cd07770">
    <property type="entry name" value="ASKHA_NBD_FGGY_GntK"/>
    <property type="match status" value="1"/>
</dbReference>
<dbReference type="Proteomes" id="UP000288947">
    <property type="component" value="Chromosome"/>
</dbReference>
<organism evidence="6 7">
    <name type="scientific">Fervidobacterium changbaicum</name>
    <dbReference type="NCBI Taxonomy" id="310769"/>
    <lineage>
        <taxon>Bacteria</taxon>
        <taxon>Thermotogati</taxon>
        <taxon>Thermotogota</taxon>
        <taxon>Thermotogae</taxon>
        <taxon>Thermotogales</taxon>
        <taxon>Fervidobacteriaceae</taxon>
        <taxon>Fervidobacterium</taxon>
    </lineage>
</organism>
<dbReference type="EMBL" id="CP026721">
    <property type="protein sequence ID" value="QAV33799.1"/>
    <property type="molecule type" value="Genomic_DNA"/>
</dbReference>
<dbReference type="InterPro" id="IPR043129">
    <property type="entry name" value="ATPase_NBD"/>
</dbReference>
<dbReference type="Gene3D" id="3.30.420.40">
    <property type="match status" value="2"/>
</dbReference>
<keyword evidence="3" id="KW-0418">Kinase</keyword>
<dbReference type="PIRSF" id="PIRSF000538">
    <property type="entry name" value="GlpK"/>
    <property type="match status" value="1"/>
</dbReference>
<keyword evidence="7" id="KW-1185">Reference proteome</keyword>
<evidence type="ECO:0000256" key="2">
    <source>
        <dbReference type="ARBA" id="ARBA00022679"/>
    </source>
</evidence>
<evidence type="ECO:0000313" key="7">
    <source>
        <dbReference type="Proteomes" id="UP000288947"/>
    </source>
</evidence>
<dbReference type="Pfam" id="PF00370">
    <property type="entry name" value="FGGY_N"/>
    <property type="match status" value="1"/>
</dbReference>
<comment type="similarity">
    <text evidence="1">Belongs to the FGGY kinase family.</text>
</comment>
<proteinExistence type="inferred from homology"/>
<gene>
    <name evidence="6" type="ORF">CBS1_08790</name>
</gene>
<evidence type="ECO:0000256" key="3">
    <source>
        <dbReference type="ARBA" id="ARBA00022777"/>
    </source>
</evidence>
<feature type="domain" description="Carbohydrate kinase FGGY N-terminal" evidence="4">
    <location>
        <begin position="4"/>
        <end position="248"/>
    </location>
</feature>
<dbReference type="InterPro" id="IPR018485">
    <property type="entry name" value="FGGY_C"/>
</dbReference>
<evidence type="ECO:0000313" key="6">
    <source>
        <dbReference type="EMBL" id="QAV33799.1"/>
    </source>
</evidence>
<name>A0ABX5QTS3_9BACT</name>
<dbReference type="InterPro" id="IPR050406">
    <property type="entry name" value="FGGY_Carb_Kinase"/>
</dbReference>
<dbReference type="InterPro" id="IPR000577">
    <property type="entry name" value="Carb_kinase_FGGY"/>
</dbReference>
<evidence type="ECO:0000259" key="4">
    <source>
        <dbReference type="Pfam" id="PF00370"/>
    </source>
</evidence>